<dbReference type="SUPFAM" id="SSF53448">
    <property type="entry name" value="Nucleotide-diphospho-sugar transferases"/>
    <property type="match status" value="1"/>
</dbReference>
<dbReference type="PANTHER" id="PTHR22916">
    <property type="entry name" value="GLYCOSYLTRANSFERASE"/>
    <property type="match status" value="1"/>
</dbReference>
<dbReference type="GO" id="GO:0016758">
    <property type="term" value="F:hexosyltransferase activity"/>
    <property type="evidence" value="ECO:0007669"/>
    <property type="project" value="UniProtKB-ARBA"/>
</dbReference>
<dbReference type="EMBL" id="AYYR01000004">
    <property type="protein sequence ID" value="KRM77914.1"/>
    <property type="molecule type" value="Genomic_DNA"/>
</dbReference>
<evidence type="ECO:0000313" key="2">
    <source>
        <dbReference type="EMBL" id="KRM77914.1"/>
    </source>
</evidence>
<accession>A0A0R2BFQ3</accession>
<dbReference type="RefSeq" id="WP_054761557.1">
    <property type="nucleotide sequence ID" value="NZ_AYYR01000004.1"/>
</dbReference>
<gene>
    <name evidence="2" type="ORF">FC82_GL001803</name>
</gene>
<proteinExistence type="predicted"/>
<evidence type="ECO:0000259" key="1">
    <source>
        <dbReference type="Pfam" id="PF00535"/>
    </source>
</evidence>
<comment type="caution">
    <text evidence="2">The sequence shown here is derived from an EMBL/GenBank/DDBJ whole genome shotgun (WGS) entry which is preliminary data.</text>
</comment>
<organism evidence="2 3">
    <name type="scientific">Secundilactobacillus collinoides DSM 20515 = JCM 1123</name>
    <dbReference type="NCBI Taxonomy" id="1423733"/>
    <lineage>
        <taxon>Bacteria</taxon>
        <taxon>Bacillati</taxon>
        <taxon>Bacillota</taxon>
        <taxon>Bacilli</taxon>
        <taxon>Lactobacillales</taxon>
        <taxon>Lactobacillaceae</taxon>
        <taxon>Secundilactobacillus</taxon>
    </lineage>
</organism>
<evidence type="ECO:0000313" key="3">
    <source>
        <dbReference type="Proteomes" id="UP000051845"/>
    </source>
</evidence>
<dbReference type="AlphaFoldDB" id="A0A0R2BFQ3"/>
<dbReference type="PATRIC" id="fig|1423733.4.peg.1899"/>
<dbReference type="CDD" id="cd00761">
    <property type="entry name" value="Glyco_tranf_GTA_type"/>
    <property type="match status" value="1"/>
</dbReference>
<protein>
    <submittedName>
        <fullName evidence="2">Glycosyltransferase</fullName>
    </submittedName>
</protein>
<dbReference type="STRING" id="33960.TY91_15465"/>
<sequence>MTRVTPFFTVIVTTYNASATIERTLDSVFHQTFRDFEVIIIDDHSNDDTVARMNAMLQHDAQDSVQLIVNHNNRGVSFTRNQGITASHGQYISFLDGDDLWTPDKLQVQADVITQQGAEWVFANYTVIDPHYHVLSTRYRTPGIYGFEEMITNGNPVGLLTVVLSRKLLDKHRFSNVPHEDYDLWLELAADGHQGVLINAVLASYMKKSDSVSNNKFKTVGWTYQIFRRHNVSRARAIGLLVNYARNVISRRRGAS</sequence>
<feature type="domain" description="Glycosyltransferase 2-like" evidence="1">
    <location>
        <begin position="9"/>
        <end position="140"/>
    </location>
</feature>
<dbReference type="InterPro" id="IPR001173">
    <property type="entry name" value="Glyco_trans_2-like"/>
</dbReference>
<dbReference type="InterPro" id="IPR029044">
    <property type="entry name" value="Nucleotide-diphossugar_trans"/>
</dbReference>
<dbReference type="Pfam" id="PF00535">
    <property type="entry name" value="Glycos_transf_2"/>
    <property type="match status" value="1"/>
</dbReference>
<reference evidence="2 3" key="1">
    <citation type="journal article" date="2015" name="Genome Announc.">
        <title>Expanding the biotechnology potential of lactobacilli through comparative genomics of 213 strains and associated genera.</title>
        <authorList>
            <person name="Sun Z."/>
            <person name="Harris H.M."/>
            <person name="McCann A."/>
            <person name="Guo C."/>
            <person name="Argimon S."/>
            <person name="Zhang W."/>
            <person name="Yang X."/>
            <person name="Jeffery I.B."/>
            <person name="Cooney J.C."/>
            <person name="Kagawa T.F."/>
            <person name="Liu W."/>
            <person name="Song Y."/>
            <person name="Salvetti E."/>
            <person name="Wrobel A."/>
            <person name="Rasinkangas P."/>
            <person name="Parkhill J."/>
            <person name="Rea M.C."/>
            <person name="O'Sullivan O."/>
            <person name="Ritari J."/>
            <person name="Douillard F.P."/>
            <person name="Paul Ross R."/>
            <person name="Yang R."/>
            <person name="Briner A.E."/>
            <person name="Felis G.E."/>
            <person name="de Vos W.M."/>
            <person name="Barrangou R."/>
            <person name="Klaenhammer T.R."/>
            <person name="Caufield P.W."/>
            <person name="Cui Y."/>
            <person name="Zhang H."/>
            <person name="O'Toole P.W."/>
        </authorList>
    </citation>
    <scope>NUCLEOTIDE SEQUENCE [LARGE SCALE GENOMIC DNA]</scope>
    <source>
        <strain evidence="2 3">DSM 20515</strain>
    </source>
</reference>
<name>A0A0R2BFQ3_SECCO</name>
<dbReference type="Proteomes" id="UP000051845">
    <property type="component" value="Unassembled WGS sequence"/>
</dbReference>
<dbReference type="PANTHER" id="PTHR22916:SF3">
    <property type="entry name" value="UDP-GLCNAC:BETAGAL BETA-1,3-N-ACETYLGLUCOSAMINYLTRANSFERASE-LIKE PROTEIN 1"/>
    <property type="match status" value="1"/>
</dbReference>
<keyword evidence="2" id="KW-0808">Transferase</keyword>
<dbReference type="Gene3D" id="3.90.550.10">
    <property type="entry name" value="Spore Coat Polysaccharide Biosynthesis Protein SpsA, Chain A"/>
    <property type="match status" value="1"/>
</dbReference>